<dbReference type="Proteomes" id="UP000024635">
    <property type="component" value="Unassembled WGS sequence"/>
</dbReference>
<feature type="region of interest" description="Disordered" evidence="7">
    <location>
        <begin position="91"/>
        <end position="256"/>
    </location>
</feature>
<evidence type="ECO:0000259" key="9">
    <source>
        <dbReference type="Pfam" id="PF12253"/>
    </source>
</evidence>
<dbReference type="Pfam" id="PF11600">
    <property type="entry name" value="CAF1A_acidic"/>
    <property type="match status" value="1"/>
</dbReference>
<keyword evidence="4" id="KW-0143">Chaperone</keyword>
<evidence type="ECO:0000313" key="10">
    <source>
        <dbReference type="EMBL" id="EYC10834.1"/>
    </source>
</evidence>
<dbReference type="PANTHER" id="PTHR15272">
    <property type="entry name" value="CHROMATIN ASSEMBLY FACTOR 1 SUBUNIT A CAF-1 SUBUNIT A"/>
    <property type="match status" value="1"/>
</dbReference>
<dbReference type="Pfam" id="PF12253">
    <property type="entry name" value="CAF1A_dimeriz"/>
    <property type="match status" value="1"/>
</dbReference>
<evidence type="ECO:0000256" key="4">
    <source>
        <dbReference type="ARBA" id="ARBA00023186"/>
    </source>
</evidence>
<dbReference type="GO" id="GO:0006334">
    <property type="term" value="P:nucleosome assembly"/>
    <property type="evidence" value="ECO:0007669"/>
    <property type="project" value="TreeGrafter"/>
</dbReference>
<evidence type="ECO:0008006" key="12">
    <source>
        <dbReference type="Google" id="ProtNLM"/>
    </source>
</evidence>
<comment type="subcellular location">
    <subcellularLocation>
        <location evidence="1">Nucleus</location>
    </subcellularLocation>
</comment>
<feature type="compositionally biased region" description="Acidic residues" evidence="7">
    <location>
        <begin position="379"/>
        <end position="415"/>
    </location>
</feature>
<evidence type="ECO:0000259" key="8">
    <source>
        <dbReference type="Pfam" id="PF11600"/>
    </source>
</evidence>
<dbReference type="STRING" id="53326.A0A016U671"/>
<dbReference type="InterPro" id="IPR022043">
    <property type="entry name" value="CAF1A_DD"/>
</dbReference>
<feature type="domain" description="Chromatin assembly factor 1 p150 subunit acidic region" evidence="8">
    <location>
        <begin position="161"/>
        <end position="294"/>
    </location>
</feature>
<dbReference type="PANTHER" id="PTHR15272:SF0">
    <property type="entry name" value="CHROMATIN ASSEMBLY FACTOR 1 SUBUNIT A"/>
    <property type="match status" value="1"/>
</dbReference>
<gene>
    <name evidence="10" type="primary">Acey_s0053.g2318</name>
    <name evidence="10" type="synonym">Acey-T06D10.2</name>
    <name evidence="10" type="ORF">Y032_0053g2318</name>
</gene>
<dbReference type="GO" id="GO:0006260">
    <property type="term" value="P:DNA replication"/>
    <property type="evidence" value="ECO:0007669"/>
    <property type="project" value="UniProtKB-KW"/>
</dbReference>
<accession>A0A016U671</accession>
<feature type="compositionally biased region" description="Acidic residues" evidence="7">
    <location>
        <begin position="91"/>
        <end position="100"/>
    </location>
</feature>
<dbReference type="AlphaFoldDB" id="A0A016U671"/>
<comment type="caution">
    <text evidence="10">The sequence shown here is derived from an EMBL/GenBank/DDBJ whole genome shotgun (WGS) entry which is preliminary data.</text>
</comment>
<dbReference type="InterPro" id="IPR021644">
    <property type="entry name" value="CAF-1_p150_acidic"/>
</dbReference>
<evidence type="ECO:0000256" key="1">
    <source>
        <dbReference type="ARBA" id="ARBA00004123"/>
    </source>
</evidence>
<dbReference type="GO" id="GO:0006281">
    <property type="term" value="P:DNA repair"/>
    <property type="evidence" value="ECO:0007669"/>
    <property type="project" value="UniProtKB-KW"/>
</dbReference>
<proteinExistence type="predicted"/>
<name>A0A016U671_9BILA</name>
<feature type="compositionally biased region" description="Basic and acidic residues" evidence="7">
    <location>
        <begin position="448"/>
        <end position="463"/>
    </location>
</feature>
<evidence type="ECO:0000256" key="3">
    <source>
        <dbReference type="ARBA" id="ARBA00022763"/>
    </source>
</evidence>
<dbReference type="OrthoDB" id="79480at2759"/>
<dbReference type="GO" id="GO:0005634">
    <property type="term" value="C:nucleus"/>
    <property type="evidence" value="ECO:0007669"/>
    <property type="project" value="UniProtKB-SubCell"/>
</dbReference>
<protein>
    <recommendedName>
        <fullName evidence="12">Chromatin assembly factor 1 subunit A</fullName>
    </recommendedName>
</protein>
<reference evidence="11" key="1">
    <citation type="journal article" date="2015" name="Nat. Genet.">
        <title>The genome and transcriptome of the zoonotic hookworm Ancylostoma ceylanicum identify infection-specific gene families.</title>
        <authorList>
            <person name="Schwarz E.M."/>
            <person name="Hu Y."/>
            <person name="Antoshechkin I."/>
            <person name="Miller M.M."/>
            <person name="Sternberg P.W."/>
            <person name="Aroian R.V."/>
        </authorList>
    </citation>
    <scope>NUCLEOTIDE SEQUENCE</scope>
    <source>
        <strain evidence="11">HY135</strain>
    </source>
</reference>
<keyword evidence="11" id="KW-1185">Reference proteome</keyword>
<sequence length="512" mass="59266">MNKFVCANKAAKIKDLSEESYSKSTLFVCYADKEINLELTLTLLITLTMANVDVCTKENDVLDVNGDARGVKRPPSSPEVDPVKKLKVEENDIVVLDDNESSPSKSSGRVTPSRAASAGSVTSAKKGTPKMTKEEREAEKARKALQKKLREEERERAKAEKERIAEEKRLEKERKEREREEKRKEEERKKEERRKEEEERKERKRKEEEEKQRKKEELAQKKREEEEKKEAKRREEEERREAKRREEEALEEKKRRESAHFMKFFSKVEKKKPDVAVKTDEELWYKPFEVKDGMTLAPIQRRTVLKLEDDILKQHEEVSQTSYLSSLAINPKKLVGAPINPMRAKLYQFHDNYRPPYYGTWRTRSKVITGRRPFSTVEETIDYEVDSDAEWEEEPSDAEECKSDEEDDAGGDSDVDSDHEAFFVEPGYLSDGEGDEAEEDAECSEETAVQHDDPRDAEERRERLAARAREWKSRVLGRKQPTVLVPRCVGPTYCAAATAASQPLAALTVVLF</sequence>
<keyword evidence="2" id="KW-0235">DNA replication</keyword>
<feature type="domain" description="Chromatin assembly factor 1 subunit A dimerization" evidence="9">
    <location>
        <begin position="345"/>
        <end position="414"/>
    </location>
</feature>
<dbReference type="GO" id="GO:0033186">
    <property type="term" value="C:CAF-1 complex"/>
    <property type="evidence" value="ECO:0007669"/>
    <property type="project" value="TreeGrafter"/>
</dbReference>
<feature type="region of interest" description="Disordered" evidence="7">
    <location>
        <begin position="379"/>
        <end position="463"/>
    </location>
</feature>
<evidence type="ECO:0000256" key="7">
    <source>
        <dbReference type="SAM" id="MobiDB-lite"/>
    </source>
</evidence>
<evidence type="ECO:0000256" key="2">
    <source>
        <dbReference type="ARBA" id="ARBA00022705"/>
    </source>
</evidence>
<feature type="compositionally biased region" description="Polar residues" evidence="7">
    <location>
        <begin position="101"/>
        <end position="110"/>
    </location>
</feature>
<organism evidence="10 11">
    <name type="scientific">Ancylostoma ceylanicum</name>
    <dbReference type="NCBI Taxonomy" id="53326"/>
    <lineage>
        <taxon>Eukaryota</taxon>
        <taxon>Metazoa</taxon>
        <taxon>Ecdysozoa</taxon>
        <taxon>Nematoda</taxon>
        <taxon>Chromadorea</taxon>
        <taxon>Rhabditida</taxon>
        <taxon>Rhabditina</taxon>
        <taxon>Rhabditomorpha</taxon>
        <taxon>Strongyloidea</taxon>
        <taxon>Ancylostomatidae</taxon>
        <taxon>Ancylostomatinae</taxon>
        <taxon>Ancylostoma</taxon>
    </lineage>
</organism>
<dbReference type="EMBL" id="JARK01001389">
    <property type="protein sequence ID" value="EYC10834.1"/>
    <property type="molecule type" value="Genomic_DNA"/>
</dbReference>
<feature type="compositionally biased region" description="Acidic residues" evidence="7">
    <location>
        <begin position="432"/>
        <end position="445"/>
    </location>
</feature>
<keyword evidence="6" id="KW-0539">Nucleus</keyword>
<evidence type="ECO:0000256" key="5">
    <source>
        <dbReference type="ARBA" id="ARBA00023204"/>
    </source>
</evidence>
<keyword evidence="3" id="KW-0227">DNA damage</keyword>
<keyword evidence="5" id="KW-0234">DNA repair</keyword>
<evidence type="ECO:0000313" key="11">
    <source>
        <dbReference type="Proteomes" id="UP000024635"/>
    </source>
</evidence>
<evidence type="ECO:0000256" key="6">
    <source>
        <dbReference type="ARBA" id="ARBA00023242"/>
    </source>
</evidence>
<feature type="compositionally biased region" description="Basic and acidic residues" evidence="7">
    <location>
        <begin position="131"/>
        <end position="256"/>
    </location>
</feature>